<reference evidence="5 6" key="1">
    <citation type="journal article" date="2006" name="Science">
        <title>Genome of rice cluster I archaea -- the key methane producers in the rice rhizosphere.</title>
        <authorList>
            <person name="Erkel C."/>
            <person name="Kube M."/>
            <person name="Reinhardt R."/>
            <person name="Liesack W."/>
        </authorList>
    </citation>
    <scope>NUCLEOTIDE SEQUENCE [LARGE SCALE GENOMIC DNA]</scope>
    <source>
        <strain evidence="6">DSM 22066 / NBRC 105507 / MRE50</strain>
    </source>
</reference>
<dbReference type="InterPro" id="IPR051257">
    <property type="entry name" value="Diverse_CBS-Domain"/>
</dbReference>
<dbReference type="eggNOG" id="arCOG00600">
    <property type="taxonomic scope" value="Archaea"/>
</dbReference>
<dbReference type="InterPro" id="IPR000644">
    <property type="entry name" value="CBS_dom"/>
</dbReference>
<dbReference type="Pfam" id="PF00571">
    <property type="entry name" value="CBS"/>
    <property type="match status" value="4"/>
</dbReference>
<dbReference type="PANTHER" id="PTHR43080:SF29">
    <property type="entry name" value="OS02G0818000 PROTEIN"/>
    <property type="match status" value="1"/>
</dbReference>
<feature type="domain" description="CBS" evidence="4">
    <location>
        <begin position="78"/>
        <end position="135"/>
    </location>
</feature>
<organism evidence="5 6">
    <name type="scientific">Methanocella arvoryzae (strain DSM 22066 / NBRC 105507 / MRE50)</name>
    <dbReference type="NCBI Taxonomy" id="351160"/>
    <lineage>
        <taxon>Archaea</taxon>
        <taxon>Methanobacteriati</taxon>
        <taxon>Methanobacteriota</taxon>
        <taxon>Stenosarchaea group</taxon>
        <taxon>Methanomicrobia</taxon>
        <taxon>Methanocellales</taxon>
        <taxon>Methanocellaceae</taxon>
        <taxon>Methanocella</taxon>
    </lineage>
</organism>
<feature type="domain" description="CBS" evidence="4">
    <location>
        <begin position="230"/>
        <end position="283"/>
    </location>
</feature>
<keyword evidence="2" id="KW-0486">Methionine biosynthesis</keyword>
<name>Q0W3J8_METAR</name>
<keyword evidence="1 3" id="KW-0129">CBS domain</keyword>
<proteinExistence type="predicted"/>
<evidence type="ECO:0000256" key="3">
    <source>
        <dbReference type="PROSITE-ProRule" id="PRU00703"/>
    </source>
</evidence>
<dbReference type="RefSeq" id="WP_012035524.1">
    <property type="nucleotide sequence ID" value="NC_009464.1"/>
</dbReference>
<dbReference type="OrthoDB" id="8919at2157"/>
<keyword evidence="2" id="KW-0028">Amino-acid biosynthesis</keyword>
<feature type="domain" description="CBS" evidence="4">
    <location>
        <begin position="8"/>
        <end position="63"/>
    </location>
</feature>
<feature type="domain" description="CBS" evidence="4">
    <location>
        <begin position="140"/>
        <end position="201"/>
    </location>
</feature>
<gene>
    <name evidence="5" type="ORF">RCIX1867</name>
</gene>
<evidence type="ECO:0000256" key="2">
    <source>
        <dbReference type="ARBA" id="ARBA00023167"/>
    </source>
</evidence>
<evidence type="ECO:0000313" key="6">
    <source>
        <dbReference type="Proteomes" id="UP000000663"/>
    </source>
</evidence>
<dbReference type="PROSITE" id="PS51371">
    <property type="entry name" value="CBS"/>
    <property type="match status" value="4"/>
</dbReference>
<dbReference type="EMBL" id="AM114193">
    <property type="protein sequence ID" value="CAJ37045.1"/>
    <property type="molecule type" value="Genomic_DNA"/>
</dbReference>
<dbReference type="InterPro" id="IPR046342">
    <property type="entry name" value="CBS_dom_sf"/>
</dbReference>
<dbReference type="PANTHER" id="PTHR43080">
    <property type="entry name" value="CBS DOMAIN-CONTAINING PROTEIN CBSX3, MITOCHONDRIAL"/>
    <property type="match status" value="1"/>
</dbReference>
<dbReference type="KEGG" id="rci:RCIX1867"/>
<keyword evidence="6" id="KW-1185">Reference proteome</keyword>
<accession>Q0W3J8</accession>
<dbReference type="CDD" id="cd02205">
    <property type="entry name" value="CBS_pair_SF"/>
    <property type="match status" value="2"/>
</dbReference>
<evidence type="ECO:0000259" key="4">
    <source>
        <dbReference type="PROSITE" id="PS51371"/>
    </source>
</evidence>
<protein>
    <submittedName>
        <fullName evidence="5">Conserved hypothetical CBS domain protein</fullName>
    </submittedName>
</protein>
<dbReference type="GeneID" id="5144777"/>
<dbReference type="Gene3D" id="3.10.580.10">
    <property type="entry name" value="CBS-domain"/>
    <property type="match status" value="2"/>
</dbReference>
<evidence type="ECO:0000313" key="5">
    <source>
        <dbReference type="EMBL" id="CAJ37045.1"/>
    </source>
</evidence>
<sequence length="283" mass="31605">MTSVEEIMSAPVFAVSARDNMARARNLMLRNGVSRLAVVDEGRLRGIVSRKDLGMRLNQSEPQWRRRPLDQVPVDLIMTPDPVTVEPSDEIQAVARTMLDRDVSSLIVYTDPQGVLGIVTKFDLVKYFTLVGCPLRVGDMMSGKPPTVSRLHTINSVLDIMAENNTDRVVVTDADNEKVCSGMITLDDLGFVEINPRGGKEFKESRRVQPGGPRRYRAYVELPTVAEDVMNSPVIAVQRKTMAEDAAKIMVEKDFDMLPVIDDVLVGQFNMENILKWLSEGQE</sequence>
<dbReference type="STRING" id="351160.RCIX1867"/>
<dbReference type="Proteomes" id="UP000000663">
    <property type="component" value="Chromosome"/>
</dbReference>
<dbReference type="SUPFAM" id="SSF54631">
    <property type="entry name" value="CBS-domain pair"/>
    <property type="match status" value="2"/>
</dbReference>
<dbReference type="AlphaFoldDB" id="Q0W3J8"/>
<dbReference type="GO" id="GO:0009086">
    <property type="term" value="P:methionine biosynthetic process"/>
    <property type="evidence" value="ECO:0007669"/>
    <property type="project" value="UniProtKB-KW"/>
</dbReference>
<dbReference type="SMART" id="SM00116">
    <property type="entry name" value="CBS"/>
    <property type="match status" value="4"/>
</dbReference>
<evidence type="ECO:0000256" key="1">
    <source>
        <dbReference type="ARBA" id="ARBA00023122"/>
    </source>
</evidence>